<dbReference type="InterPro" id="IPR002751">
    <property type="entry name" value="CbiM/NikMN"/>
</dbReference>
<dbReference type="Proteomes" id="UP000196027">
    <property type="component" value="Chromosome"/>
</dbReference>
<evidence type="ECO:0000256" key="4">
    <source>
        <dbReference type="ARBA" id="ARBA00022692"/>
    </source>
</evidence>
<keyword evidence="5 7" id="KW-1133">Transmembrane helix</keyword>
<dbReference type="EMBL" id="CP021425">
    <property type="protein sequence ID" value="ARU58715.1"/>
    <property type="molecule type" value="Genomic_DNA"/>
</dbReference>
<feature type="transmembrane region" description="Helical" evidence="7">
    <location>
        <begin position="192"/>
        <end position="210"/>
    </location>
</feature>
<keyword evidence="9" id="KW-1185">Reference proteome</keyword>
<dbReference type="GO" id="GO:0005886">
    <property type="term" value="C:plasma membrane"/>
    <property type="evidence" value="ECO:0007669"/>
    <property type="project" value="UniProtKB-SubCell"/>
</dbReference>
<sequence>MEAHGFILQNGALWITVCTALICVAVALGSADWLRLTRDPDLQHSFLGGGVALLILWQMKAYFVPGMSIHFLGVTALTLLLGWPFAVLMGCMVCVADFAIHERNFNLLALGVLSLVIAPSLITLLVVRLEKLAGFRLFFSYIFICGFFGAAFSAAAGALVCWLLLLFAGIITVAELFDLYLKYLPLIMLPEAVINGMVITGLLVFCPDWLNTLDSDRYGRSG</sequence>
<name>A0A1Y0IGR4_9GAMM</name>
<keyword evidence="2" id="KW-0813">Transport</keyword>
<accession>A0A1Y0IGR4</accession>
<dbReference type="KEGG" id="ome:OLMES_4721"/>
<feature type="transmembrane region" description="Helical" evidence="7">
    <location>
        <begin position="69"/>
        <end position="95"/>
    </location>
</feature>
<proteinExistence type="predicted"/>
<feature type="transmembrane region" description="Helical" evidence="7">
    <location>
        <begin position="46"/>
        <end position="63"/>
    </location>
</feature>
<keyword evidence="4 7" id="KW-0812">Transmembrane</keyword>
<dbReference type="GO" id="GO:0000041">
    <property type="term" value="P:transition metal ion transport"/>
    <property type="evidence" value="ECO:0007669"/>
    <property type="project" value="InterPro"/>
</dbReference>
<evidence type="ECO:0000256" key="2">
    <source>
        <dbReference type="ARBA" id="ARBA00022448"/>
    </source>
</evidence>
<feature type="transmembrane region" description="Helical" evidence="7">
    <location>
        <begin position="133"/>
        <end position="152"/>
    </location>
</feature>
<comment type="subcellular location">
    <subcellularLocation>
        <location evidence="1">Cell membrane</location>
        <topology evidence="1">Multi-pass membrane protein</topology>
    </subcellularLocation>
</comment>
<keyword evidence="6 7" id="KW-0472">Membrane</keyword>
<evidence type="ECO:0000256" key="3">
    <source>
        <dbReference type="ARBA" id="ARBA00022475"/>
    </source>
</evidence>
<evidence type="ECO:0000256" key="7">
    <source>
        <dbReference type="SAM" id="Phobius"/>
    </source>
</evidence>
<gene>
    <name evidence="8" type="ORF">OLMES_4721</name>
</gene>
<organism evidence="8 9">
    <name type="scientific">Oleiphilus messinensis</name>
    <dbReference type="NCBI Taxonomy" id="141451"/>
    <lineage>
        <taxon>Bacteria</taxon>
        <taxon>Pseudomonadati</taxon>
        <taxon>Pseudomonadota</taxon>
        <taxon>Gammaproteobacteria</taxon>
        <taxon>Oceanospirillales</taxon>
        <taxon>Oleiphilaceae</taxon>
        <taxon>Oleiphilus</taxon>
    </lineage>
</organism>
<keyword evidence="3" id="KW-1003">Cell membrane</keyword>
<feature type="transmembrane region" description="Helical" evidence="7">
    <location>
        <begin position="12"/>
        <end position="34"/>
    </location>
</feature>
<dbReference type="Gene3D" id="1.10.1760.20">
    <property type="match status" value="1"/>
</dbReference>
<dbReference type="Pfam" id="PF01891">
    <property type="entry name" value="CbiM"/>
    <property type="match status" value="1"/>
</dbReference>
<evidence type="ECO:0000256" key="5">
    <source>
        <dbReference type="ARBA" id="ARBA00022989"/>
    </source>
</evidence>
<reference evidence="8 9" key="1">
    <citation type="submission" date="2017-05" db="EMBL/GenBank/DDBJ databases">
        <title>Genomic insights into alkan degradation activity of Oleiphilus messinensis.</title>
        <authorList>
            <person name="Kozyavkin S.A."/>
            <person name="Slesarev A.I."/>
            <person name="Golyshin P.N."/>
            <person name="Korzhenkov A."/>
            <person name="Golyshina O.N."/>
            <person name="Toshchakov S.V."/>
        </authorList>
    </citation>
    <scope>NUCLEOTIDE SEQUENCE [LARGE SCALE GENOMIC DNA]</scope>
    <source>
        <strain evidence="8 9">ME102</strain>
    </source>
</reference>
<evidence type="ECO:0000256" key="1">
    <source>
        <dbReference type="ARBA" id="ARBA00004651"/>
    </source>
</evidence>
<dbReference type="AlphaFoldDB" id="A0A1Y0IGR4"/>
<dbReference type="RefSeq" id="WP_087463462.1">
    <property type="nucleotide sequence ID" value="NZ_CP021425.1"/>
</dbReference>
<feature type="transmembrane region" description="Helical" evidence="7">
    <location>
        <begin position="107"/>
        <end position="127"/>
    </location>
</feature>
<protein>
    <submittedName>
        <fullName evidence="8">Membrane protein</fullName>
    </submittedName>
</protein>
<dbReference type="OrthoDB" id="5297929at2"/>
<evidence type="ECO:0000256" key="6">
    <source>
        <dbReference type="ARBA" id="ARBA00023136"/>
    </source>
</evidence>
<evidence type="ECO:0000313" key="8">
    <source>
        <dbReference type="EMBL" id="ARU58715.1"/>
    </source>
</evidence>
<evidence type="ECO:0000313" key="9">
    <source>
        <dbReference type="Proteomes" id="UP000196027"/>
    </source>
</evidence>